<accession>E4PLM2</accession>
<reference evidence="1 2" key="1">
    <citation type="journal article" date="2010" name="Stand. Genomic Sci.">
        <title>Complete genome sequence of Marinobacter adhaerens type strain (HP15), a diatom-interacting marine microorganism.</title>
        <authorList>
            <person name="Gardes A."/>
            <person name="Kaeppel E."/>
            <person name="Shehzad A."/>
            <person name="Seebah S."/>
            <person name="Teeling H."/>
            <person name="Yarza P."/>
            <person name="Glockner F.O."/>
            <person name="Grossart H.P."/>
            <person name="Ullrich M.S."/>
        </authorList>
    </citation>
    <scope>NUCLEOTIDE SEQUENCE [LARGE SCALE GENOMIC DNA]</scope>
    <source>
        <strain evidence="2">DSM 23420 / HP15</strain>
    </source>
</reference>
<name>E4PLM2_MARAH</name>
<organism evidence="1 2">
    <name type="scientific">Marinobacter adhaerens (strain DSM 23420 / HP15)</name>
    <dbReference type="NCBI Taxonomy" id="225937"/>
    <lineage>
        <taxon>Bacteria</taxon>
        <taxon>Pseudomonadati</taxon>
        <taxon>Pseudomonadota</taxon>
        <taxon>Gammaproteobacteria</taxon>
        <taxon>Pseudomonadales</taxon>
        <taxon>Marinobacteraceae</taxon>
        <taxon>Marinobacter</taxon>
    </lineage>
</organism>
<sequence length="42" mass="4655">MALLDCCDNEVVPSVTEFNRQYVNPTIPDLEPSILETDGQTS</sequence>
<gene>
    <name evidence="1" type="ordered locus">HP15_4045</name>
</gene>
<dbReference type="KEGG" id="mad:HP15_4045"/>
<dbReference type="PATRIC" id="fig|225937.3.peg.4069"/>
<dbReference type="HOGENOM" id="CLU_3253767_0_0_6"/>
<dbReference type="Proteomes" id="UP000007077">
    <property type="component" value="Chromosome"/>
</dbReference>
<dbReference type="AlphaFoldDB" id="E4PLM2"/>
<evidence type="ECO:0000313" key="2">
    <source>
        <dbReference type="Proteomes" id="UP000007077"/>
    </source>
</evidence>
<evidence type="ECO:0000313" key="1">
    <source>
        <dbReference type="EMBL" id="ADP99809.1"/>
    </source>
</evidence>
<reference evidence="2" key="2">
    <citation type="submission" date="2010-02" db="EMBL/GenBank/DDBJ databases">
        <title>Complete genome sequence of Marinobacter adhaerens type strain (HP15).</title>
        <authorList>
            <person name="Gaerdes A.A.M."/>
            <person name="Kaeppel E."/>
            <person name="Shezad A."/>
            <person name="Seebah S."/>
            <person name="Teeling H."/>
            <person name="Yarza P."/>
            <person name="Gloeckner F.O."/>
            <person name="Ullrich M.S."/>
        </authorList>
    </citation>
    <scope>NUCLEOTIDE SEQUENCE [LARGE SCALE GENOMIC DNA]</scope>
    <source>
        <strain evidence="2">DSM 23420 / HP15</strain>
    </source>
</reference>
<protein>
    <submittedName>
        <fullName evidence="1">Uncharacterized protein</fullName>
    </submittedName>
</protein>
<proteinExistence type="predicted"/>
<dbReference type="EMBL" id="CP001978">
    <property type="protein sequence ID" value="ADP99809.1"/>
    <property type="molecule type" value="Genomic_DNA"/>
</dbReference>